<dbReference type="InterPro" id="IPR023716">
    <property type="entry name" value="Prolyl-tRNA_ligase_IIa_type2"/>
</dbReference>
<dbReference type="InterPro" id="IPR006195">
    <property type="entry name" value="aa-tRNA-synth_II"/>
</dbReference>
<sequence>MRLSRYFLPVLKEDPKEAQIVSHRLMLRAGMIRQQAAGIYSWLPLGYKVLRRIEQIVHEEQQRAGHIPLLMPTLQPADLWRESGRYDDYGEEMLRIRDRHKRDLLYGPTNEEMITDIFRSSNISSYKDLPLTLYHIQWKFRDEIRPRFGVMRGREFLMKDGYNFDLTKEDALHAYNRHLVTYLRTYERMGLQAIPMRADGGPIGGDYTHEFLVLAETGESEVFYDSEITDLTFGDRQIDYDSKEECQAVLEEFTSRYARTDETHDDALFQQVPESRRRVARGIEVGQIFYFGTKYSEPMGATVAMPDGSRVPVHMGSHGIGVSRLLGAIIEASHDDKGIIWPEGVTPFHAGIVNLKQGDSSTDSACEAIYAELRARGLDPLYDDRDERAGAKFARMDLIGLPWRITVGPRGLANNMVELTNRRTGENEEMSPKDAVARLVSIYAPVLDPAAVDR</sequence>
<dbReference type="Gene3D" id="3.40.50.800">
    <property type="entry name" value="Anticodon-binding domain"/>
    <property type="match status" value="1"/>
</dbReference>
<dbReference type="EC" id="6.1.1.15" evidence="10"/>
<dbReference type="Proteomes" id="UP000273516">
    <property type="component" value="Unassembled WGS sequence"/>
</dbReference>
<dbReference type="PROSITE" id="PS50862">
    <property type="entry name" value="AA_TRNA_LIGASE_II"/>
    <property type="match status" value="1"/>
</dbReference>
<dbReference type="InterPro" id="IPR044140">
    <property type="entry name" value="ProRS_anticodon_short"/>
</dbReference>
<accession>A0A3M0MFM8</accession>
<evidence type="ECO:0000256" key="7">
    <source>
        <dbReference type="ARBA" id="ARBA00022917"/>
    </source>
</evidence>
<dbReference type="InterPro" id="IPR002314">
    <property type="entry name" value="aa-tRNA-synt_IIb"/>
</dbReference>
<comment type="caution">
    <text evidence="12">The sequence shown here is derived from an EMBL/GenBank/DDBJ whole genome shotgun (WGS) entry which is preliminary data.</text>
</comment>
<evidence type="ECO:0000256" key="1">
    <source>
        <dbReference type="ARBA" id="ARBA00004496"/>
    </source>
</evidence>
<evidence type="ECO:0000313" key="13">
    <source>
        <dbReference type="Proteomes" id="UP000273516"/>
    </source>
</evidence>
<dbReference type="RefSeq" id="WP_122111360.1">
    <property type="nucleotide sequence ID" value="NZ_QOKZ01000002.1"/>
</dbReference>
<protein>
    <recommendedName>
        <fullName evidence="10">Proline--tRNA ligase</fullName>
        <ecNumber evidence="10">6.1.1.15</ecNumber>
    </recommendedName>
    <alternativeName>
        <fullName evidence="10">Prolyl-tRNA synthetase</fullName>
        <shortName evidence="10">ProRS</shortName>
    </alternativeName>
</protein>
<keyword evidence="5 10" id="KW-0547">Nucleotide-binding</keyword>
<dbReference type="InterPro" id="IPR045864">
    <property type="entry name" value="aa-tRNA-synth_II/BPL/LPL"/>
</dbReference>
<dbReference type="CDD" id="cd00779">
    <property type="entry name" value="ProRS_core_prok"/>
    <property type="match status" value="1"/>
</dbReference>
<dbReference type="OrthoDB" id="9809052at2"/>
<evidence type="ECO:0000256" key="5">
    <source>
        <dbReference type="ARBA" id="ARBA00022741"/>
    </source>
</evidence>
<dbReference type="PRINTS" id="PR01046">
    <property type="entry name" value="TRNASYNTHPRO"/>
</dbReference>
<dbReference type="CDD" id="cd00861">
    <property type="entry name" value="ProRS_anticodon_short"/>
    <property type="match status" value="1"/>
</dbReference>
<evidence type="ECO:0000256" key="10">
    <source>
        <dbReference type="HAMAP-Rule" id="MF_01570"/>
    </source>
</evidence>
<dbReference type="InterPro" id="IPR036621">
    <property type="entry name" value="Anticodon-bd_dom_sf"/>
</dbReference>
<keyword evidence="13" id="KW-1185">Reference proteome</keyword>
<comment type="subunit">
    <text evidence="2 10">Homodimer.</text>
</comment>
<dbReference type="Pfam" id="PF03129">
    <property type="entry name" value="HGTP_anticodon"/>
    <property type="match status" value="1"/>
</dbReference>
<dbReference type="FunFam" id="3.40.50.800:FF:000032">
    <property type="entry name" value="Proline--tRNA ligase"/>
    <property type="match status" value="1"/>
</dbReference>
<evidence type="ECO:0000256" key="8">
    <source>
        <dbReference type="ARBA" id="ARBA00023146"/>
    </source>
</evidence>
<dbReference type="NCBIfam" id="TIGR00409">
    <property type="entry name" value="proS_fam_II"/>
    <property type="match status" value="1"/>
</dbReference>
<evidence type="ECO:0000256" key="2">
    <source>
        <dbReference type="ARBA" id="ARBA00011738"/>
    </source>
</evidence>
<keyword evidence="3 10" id="KW-0963">Cytoplasm</keyword>
<dbReference type="AlphaFoldDB" id="A0A3M0MFM8"/>
<evidence type="ECO:0000256" key="3">
    <source>
        <dbReference type="ARBA" id="ARBA00022490"/>
    </source>
</evidence>
<dbReference type="InterPro" id="IPR002316">
    <property type="entry name" value="Pro-tRNA-ligase_IIa"/>
</dbReference>
<dbReference type="FunFam" id="3.30.930.10:FF:000042">
    <property type="entry name" value="probable proline--tRNA ligase, mitochondrial"/>
    <property type="match status" value="1"/>
</dbReference>
<dbReference type="Gene3D" id="3.30.930.10">
    <property type="entry name" value="Bira Bifunctional Protein, Domain 2"/>
    <property type="match status" value="1"/>
</dbReference>
<comment type="catalytic activity">
    <reaction evidence="9 10">
        <text>tRNA(Pro) + L-proline + ATP = L-prolyl-tRNA(Pro) + AMP + diphosphate</text>
        <dbReference type="Rhea" id="RHEA:14305"/>
        <dbReference type="Rhea" id="RHEA-COMP:9700"/>
        <dbReference type="Rhea" id="RHEA-COMP:9702"/>
        <dbReference type="ChEBI" id="CHEBI:30616"/>
        <dbReference type="ChEBI" id="CHEBI:33019"/>
        <dbReference type="ChEBI" id="CHEBI:60039"/>
        <dbReference type="ChEBI" id="CHEBI:78442"/>
        <dbReference type="ChEBI" id="CHEBI:78532"/>
        <dbReference type="ChEBI" id="CHEBI:456215"/>
        <dbReference type="EC" id="6.1.1.15"/>
    </reaction>
</comment>
<dbReference type="InterPro" id="IPR004500">
    <property type="entry name" value="Pro-tRNA-synth_IIa_bac-type"/>
</dbReference>
<comment type="similarity">
    <text evidence="10">Belongs to the class-II aminoacyl-tRNA synthetase family. ProS type 2 subfamily.</text>
</comment>
<evidence type="ECO:0000256" key="6">
    <source>
        <dbReference type="ARBA" id="ARBA00022840"/>
    </source>
</evidence>
<comment type="function">
    <text evidence="10">Catalyzes the attachment of proline to tRNA(Pro) in a two-step reaction: proline is first activated by ATP to form Pro-AMP and then transferred to the acceptor end of tRNA(Pro).</text>
</comment>
<keyword evidence="8 10" id="KW-0030">Aminoacyl-tRNA synthetase</keyword>
<dbReference type="InterPro" id="IPR033730">
    <property type="entry name" value="ProRS_core_prok"/>
</dbReference>
<dbReference type="InterPro" id="IPR050062">
    <property type="entry name" value="Pro-tRNA_synthetase"/>
</dbReference>
<dbReference type="PANTHER" id="PTHR42753">
    <property type="entry name" value="MITOCHONDRIAL RIBOSOME PROTEIN L39/PROLYL-TRNA LIGASE FAMILY MEMBER"/>
    <property type="match status" value="1"/>
</dbReference>
<feature type="domain" description="Aminoacyl-transfer RNA synthetases class-II family profile" evidence="11">
    <location>
        <begin position="38"/>
        <end position="342"/>
    </location>
</feature>
<evidence type="ECO:0000259" key="11">
    <source>
        <dbReference type="PROSITE" id="PS50862"/>
    </source>
</evidence>
<dbReference type="HAMAP" id="MF_01570">
    <property type="entry name" value="Pro_tRNA_synth_type2"/>
    <property type="match status" value="1"/>
</dbReference>
<dbReference type="SUPFAM" id="SSF55681">
    <property type="entry name" value="Class II aaRS and biotin synthetases"/>
    <property type="match status" value="1"/>
</dbReference>
<gene>
    <name evidence="10" type="primary">proS</name>
    <name evidence="12" type="ORF">C9E81_05730</name>
</gene>
<evidence type="ECO:0000256" key="4">
    <source>
        <dbReference type="ARBA" id="ARBA00022598"/>
    </source>
</evidence>
<dbReference type="NCBIfam" id="NF008979">
    <property type="entry name" value="PRK12325.1"/>
    <property type="match status" value="1"/>
</dbReference>
<keyword evidence="7 10" id="KW-0648">Protein biosynthesis</keyword>
<dbReference type="EMBL" id="QOKZ01000002">
    <property type="protein sequence ID" value="RMC36195.1"/>
    <property type="molecule type" value="Genomic_DNA"/>
</dbReference>
<dbReference type="GO" id="GO:0005524">
    <property type="term" value="F:ATP binding"/>
    <property type="evidence" value="ECO:0007669"/>
    <property type="project" value="UniProtKB-UniRule"/>
</dbReference>
<name>A0A3M0MFM8_9RHOB</name>
<keyword evidence="4 10" id="KW-0436">Ligase</keyword>
<dbReference type="Pfam" id="PF00587">
    <property type="entry name" value="tRNA-synt_2b"/>
    <property type="match status" value="1"/>
</dbReference>
<dbReference type="PANTHER" id="PTHR42753:SF2">
    <property type="entry name" value="PROLINE--TRNA LIGASE"/>
    <property type="match status" value="1"/>
</dbReference>
<dbReference type="GO" id="GO:0004827">
    <property type="term" value="F:proline-tRNA ligase activity"/>
    <property type="evidence" value="ECO:0007669"/>
    <property type="project" value="UniProtKB-UniRule"/>
</dbReference>
<dbReference type="SUPFAM" id="SSF52954">
    <property type="entry name" value="Class II aaRS ABD-related"/>
    <property type="match status" value="1"/>
</dbReference>
<reference evidence="12 13" key="1">
    <citation type="submission" date="2018-07" db="EMBL/GenBank/DDBJ databases">
        <authorList>
            <person name="Zhang Y."/>
            <person name="Wang L."/>
            <person name="Ma S."/>
        </authorList>
    </citation>
    <scope>NUCLEOTIDE SEQUENCE [LARGE SCALE GENOMIC DNA]</scope>
    <source>
        <strain evidence="12 13">4-2</strain>
    </source>
</reference>
<keyword evidence="6 10" id="KW-0067">ATP-binding</keyword>
<comment type="subcellular location">
    <subcellularLocation>
        <location evidence="1 10">Cytoplasm</location>
    </subcellularLocation>
</comment>
<organism evidence="12 13">
    <name type="scientific">Paracoccus alkanivorans</name>
    <dbReference type="NCBI Taxonomy" id="2116655"/>
    <lineage>
        <taxon>Bacteria</taxon>
        <taxon>Pseudomonadati</taxon>
        <taxon>Pseudomonadota</taxon>
        <taxon>Alphaproteobacteria</taxon>
        <taxon>Rhodobacterales</taxon>
        <taxon>Paracoccaceae</taxon>
        <taxon>Paracoccus</taxon>
    </lineage>
</organism>
<dbReference type="GO" id="GO:0005829">
    <property type="term" value="C:cytosol"/>
    <property type="evidence" value="ECO:0007669"/>
    <property type="project" value="TreeGrafter"/>
</dbReference>
<evidence type="ECO:0000256" key="9">
    <source>
        <dbReference type="ARBA" id="ARBA00047671"/>
    </source>
</evidence>
<proteinExistence type="inferred from homology"/>
<dbReference type="GO" id="GO:0006433">
    <property type="term" value="P:prolyl-tRNA aminoacylation"/>
    <property type="evidence" value="ECO:0007669"/>
    <property type="project" value="UniProtKB-UniRule"/>
</dbReference>
<evidence type="ECO:0000313" key="12">
    <source>
        <dbReference type="EMBL" id="RMC36195.1"/>
    </source>
</evidence>
<dbReference type="InterPro" id="IPR004154">
    <property type="entry name" value="Anticodon-bd"/>
</dbReference>